<dbReference type="SUPFAM" id="SSF46689">
    <property type="entry name" value="Homeodomain-like"/>
    <property type="match status" value="1"/>
</dbReference>
<reference evidence="7" key="1">
    <citation type="submission" date="2023-07" db="EMBL/GenBank/DDBJ databases">
        <title>Sorghum-associated microbial communities from plants grown in Nebraska, USA.</title>
        <authorList>
            <person name="Schachtman D."/>
        </authorList>
    </citation>
    <scope>NUCLEOTIDE SEQUENCE</scope>
    <source>
        <strain evidence="7">DS2795</strain>
    </source>
</reference>
<keyword evidence="2" id="KW-0805">Transcription regulation</keyword>
<keyword evidence="4" id="KW-0804">Transcription</keyword>
<dbReference type="InterPro" id="IPR023772">
    <property type="entry name" value="DNA-bd_HTH_TetR-type_CS"/>
</dbReference>
<organism evidence="7 8">
    <name type="scientific">Variovorax boronicumulans</name>
    <dbReference type="NCBI Taxonomy" id="436515"/>
    <lineage>
        <taxon>Bacteria</taxon>
        <taxon>Pseudomonadati</taxon>
        <taxon>Pseudomonadota</taxon>
        <taxon>Betaproteobacteria</taxon>
        <taxon>Burkholderiales</taxon>
        <taxon>Comamonadaceae</taxon>
        <taxon>Variovorax</taxon>
    </lineage>
</organism>
<dbReference type="GO" id="GO:0003700">
    <property type="term" value="F:DNA-binding transcription factor activity"/>
    <property type="evidence" value="ECO:0007669"/>
    <property type="project" value="TreeGrafter"/>
</dbReference>
<evidence type="ECO:0000256" key="2">
    <source>
        <dbReference type="ARBA" id="ARBA00023015"/>
    </source>
</evidence>
<dbReference type="InterPro" id="IPR036271">
    <property type="entry name" value="Tet_transcr_reg_TetR-rel_C_sf"/>
</dbReference>
<evidence type="ECO:0000256" key="1">
    <source>
        <dbReference type="ARBA" id="ARBA00022491"/>
    </source>
</evidence>
<dbReference type="PRINTS" id="PR00455">
    <property type="entry name" value="HTHTETR"/>
</dbReference>
<gene>
    <name evidence="7" type="ORF">J2W25_006007</name>
</gene>
<evidence type="ECO:0000313" key="7">
    <source>
        <dbReference type="EMBL" id="MDP9926957.1"/>
    </source>
</evidence>
<dbReference type="PANTHER" id="PTHR30055">
    <property type="entry name" value="HTH-TYPE TRANSCRIPTIONAL REGULATOR RUTR"/>
    <property type="match status" value="1"/>
</dbReference>
<dbReference type="InterPro" id="IPR001647">
    <property type="entry name" value="HTH_TetR"/>
</dbReference>
<keyword evidence="3 5" id="KW-0238">DNA-binding</keyword>
<evidence type="ECO:0000256" key="5">
    <source>
        <dbReference type="PROSITE-ProRule" id="PRU00335"/>
    </source>
</evidence>
<feature type="domain" description="HTH tetR-type" evidence="6">
    <location>
        <begin position="15"/>
        <end position="75"/>
    </location>
</feature>
<evidence type="ECO:0000259" key="6">
    <source>
        <dbReference type="PROSITE" id="PS50977"/>
    </source>
</evidence>
<dbReference type="InterPro" id="IPR009057">
    <property type="entry name" value="Homeodomain-like_sf"/>
</dbReference>
<dbReference type="RefSeq" id="WP_307582560.1">
    <property type="nucleotide sequence ID" value="NZ_JAUSRQ010000001.1"/>
</dbReference>
<comment type="caution">
    <text evidence="7">The sequence shown here is derived from an EMBL/GenBank/DDBJ whole genome shotgun (WGS) entry which is preliminary data.</text>
</comment>
<evidence type="ECO:0000313" key="8">
    <source>
        <dbReference type="Proteomes" id="UP001244295"/>
    </source>
</evidence>
<dbReference type="AlphaFoldDB" id="A0AAW8E715"/>
<dbReference type="Pfam" id="PF00440">
    <property type="entry name" value="TetR_N"/>
    <property type="match status" value="1"/>
</dbReference>
<feature type="DNA-binding region" description="H-T-H motif" evidence="5">
    <location>
        <begin position="38"/>
        <end position="57"/>
    </location>
</feature>
<dbReference type="Proteomes" id="UP001244295">
    <property type="component" value="Unassembled WGS sequence"/>
</dbReference>
<dbReference type="SUPFAM" id="SSF48498">
    <property type="entry name" value="Tetracyclin repressor-like, C-terminal domain"/>
    <property type="match status" value="1"/>
</dbReference>
<keyword evidence="1" id="KW-0678">Repressor</keyword>
<dbReference type="InterPro" id="IPR050109">
    <property type="entry name" value="HTH-type_TetR-like_transc_reg"/>
</dbReference>
<dbReference type="Gene3D" id="1.10.357.10">
    <property type="entry name" value="Tetracycline Repressor, domain 2"/>
    <property type="match status" value="1"/>
</dbReference>
<proteinExistence type="predicted"/>
<dbReference type="GO" id="GO:0000976">
    <property type="term" value="F:transcription cis-regulatory region binding"/>
    <property type="evidence" value="ECO:0007669"/>
    <property type="project" value="TreeGrafter"/>
</dbReference>
<evidence type="ECO:0000256" key="3">
    <source>
        <dbReference type="ARBA" id="ARBA00023125"/>
    </source>
</evidence>
<sequence length="216" mass="24050">MTEPDPPGRRERRRNQTLDHVAATAMRLFETQGYDATTMEQIAQQSDVAKGTLYNHFPTKEAILAHWVHLELVVDAQRLHEAIDPKAGFTAQLTGLLDASADWSERYRAYLLDYFRFRFLNIESELGGGGDRSTPRDLSGLFEALIAAAQQAGTLRTDVSAAHLASLLHHLYFGALMRWLTLPGLVLRDEFAVVVELFVGGARTAPKPPAARRRAP</sequence>
<dbReference type="EMBL" id="JAUSRR010000013">
    <property type="protein sequence ID" value="MDP9926957.1"/>
    <property type="molecule type" value="Genomic_DNA"/>
</dbReference>
<dbReference type="PROSITE" id="PS50977">
    <property type="entry name" value="HTH_TETR_2"/>
    <property type="match status" value="1"/>
</dbReference>
<dbReference type="PANTHER" id="PTHR30055:SF234">
    <property type="entry name" value="HTH-TYPE TRANSCRIPTIONAL REGULATOR BETI"/>
    <property type="match status" value="1"/>
</dbReference>
<evidence type="ECO:0000256" key="4">
    <source>
        <dbReference type="ARBA" id="ARBA00023163"/>
    </source>
</evidence>
<name>A0AAW8E715_9BURK</name>
<accession>A0AAW8E715</accession>
<dbReference type="PROSITE" id="PS01081">
    <property type="entry name" value="HTH_TETR_1"/>
    <property type="match status" value="1"/>
</dbReference>
<protein>
    <submittedName>
        <fullName evidence="7">AcrR family transcriptional regulator</fullName>
    </submittedName>
</protein>